<feature type="signal peptide" evidence="1">
    <location>
        <begin position="1"/>
        <end position="25"/>
    </location>
</feature>
<dbReference type="EMBL" id="JARUHG010000001">
    <property type="protein sequence ID" value="MDR0182333.1"/>
    <property type="molecule type" value="Genomic_DNA"/>
</dbReference>
<evidence type="ECO:0000313" key="3">
    <source>
        <dbReference type="Proteomes" id="UP001233535"/>
    </source>
</evidence>
<feature type="chain" id="PRO_5046314210" description="Secreted protein" evidence="1">
    <location>
        <begin position="26"/>
        <end position="97"/>
    </location>
</feature>
<organism evidence="2 3">
    <name type="scientific">Lysobacter arvi</name>
    <dbReference type="NCBI Taxonomy" id="3038776"/>
    <lineage>
        <taxon>Bacteria</taxon>
        <taxon>Pseudomonadati</taxon>
        <taxon>Pseudomonadota</taxon>
        <taxon>Gammaproteobacteria</taxon>
        <taxon>Lysobacterales</taxon>
        <taxon>Lysobacteraceae</taxon>
        <taxon>Lysobacter</taxon>
    </lineage>
</organism>
<evidence type="ECO:0008006" key="4">
    <source>
        <dbReference type="Google" id="ProtNLM"/>
    </source>
</evidence>
<keyword evidence="3" id="KW-1185">Reference proteome</keyword>
<proteinExistence type="predicted"/>
<reference evidence="2 3" key="1">
    <citation type="submission" date="2023-04" db="EMBL/GenBank/DDBJ databases">
        <title>Lysobacter sp. strain UC isolated from soil sample.</title>
        <authorList>
            <person name="Choksket S."/>
            <person name="Harshvardhan F."/>
            <person name="Rana R."/>
            <person name="Patil P.B."/>
            <person name="Korpole S."/>
        </authorList>
    </citation>
    <scope>NUCLEOTIDE SEQUENCE [LARGE SCALE GENOMIC DNA]</scope>
    <source>
        <strain evidence="2 3">UC</strain>
    </source>
</reference>
<dbReference type="RefSeq" id="WP_309261479.1">
    <property type="nucleotide sequence ID" value="NZ_JARUHG010000001.1"/>
</dbReference>
<name>A0ABU1CB13_9GAMM</name>
<sequence>MGRRRSTTVAAFVLVLVGAWTSAHGANRAVAFQVTAQIAAGCRLHWPPRSDAHTAPHATQPVAVQCAPGIGHLLLAPVPRRATGAIVPSPSLVHVWF</sequence>
<gene>
    <name evidence="2" type="ORF">P8609_05015</name>
</gene>
<comment type="caution">
    <text evidence="2">The sequence shown here is derived from an EMBL/GenBank/DDBJ whole genome shotgun (WGS) entry which is preliminary data.</text>
</comment>
<evidence type="ECO:0000256" key="1">
    <source>
        <dbReference type="SAM" id="SignalP"/>
    </source>
</evidence>
<keyword evidence="1" id="KW-0732">Signal</keyword>
<protein>
    <recommendedName>
        <fullName evidence="4">Secreted protein</fullName>
    </recommendedName>
</protein>
<accession>A0ABU1CB13</accession>
<dbReference type="Proteomes" id="UP001233535">
    <property type="component" value="Unassembled WGS sequence"/>
</dbReference>
<evidence type="ECO:0000313" key="2">
    <source>
        <dbReference type="EMBL" id="MDR0182333.1"/>
    </source>
</evidence>